<evidence type="ECO:0000313" key="6">
    <source>
        <dbReference type="Proteomes" id="UP001595848"/>
    </source>
</evidence>
<dbReference type="InterPro" id="IPR005119">
    <property type="entry name" value="LysR_subst-bd"/>
</dbReference>
<organism evidence="5 6">
    <name type="scientific">Candidimonas humi</name>
    <dbReference type="NCBI Taxonomy" id="683355"/>
    <lineage>
        <taxon>Bacteria</taxon>
        <taxon>Pseudomonadati</taxon>
        <taxon>Pseudomonadota</taxon>
        <taxon>Betaproteobacteria</taxon>
        <taxon>Burkholderiales</taxon>
        <taxon>Alcaligenaceae</taxon>
        <taxon>Candidimonas</taxon>
    </lineage>
</organism>
<protein>
    <submittedName>
        <fullName evidence="5">LysR family transcriptional regulator</fullName>
    </submittedName>
</protein>
<dbReference type="PANTHER" id="PTHR30419">
    <property type="entry name" value="HTH-TYPE TRANSCRIPTIONAL REGULATOR YBHD"/>
    <property type="match status" value="1"/>
</dbReference>
<dbReference type="PROSITE" id="PS50931">
    <property type="entry name" value="HTH_LYSR"/>
    <property type="match status" value="1"/>
</dbReference>
<keyword evidence="6" id="KW-1185">Reference proteome</keyword>
<gene>
    <name evidence="5" type="ORF">ACFOY1_13175</name>
</gene>
<proteinExistence type="predicted"/>
<dbReference type="Pfam" id="PF03466">
    <property type="entry name" value="LysR_substrate"/>
    <property type="match status" value="1"/>
</dbReference>
<sequence>MNIRVRQIEGFLAIADTLSFSRAAEKIGMTQPAFSQMLRDLENTLGLKLIDRTTRRVNLTLSAQQLLAQMRQAISDLNGIRRNAQALARLEQGQLAIGVLPSLAGGVFVESLAQFSDLYPGVAIQVRENHNAHIIGQLTQHEVELAICTYNASAPTLSFEELFIDELVCVMREHHALARRKRIEWRRFSTQPVVLVSASSIINEIVRANLREFAEGKSAEYETLNMTTALNMARANLGVTLIPRVALPELNMKGLTYRPIGQPRPTRQVGIYRRAGQTLSPAAEKFRELLIERLQRPGHTGAHWPSSD</sequence>
<keyword evidence="2" id="KW-0238">DNA-binding</keyword>
<keyword evidence="3" id="KW-0804">Transcription</keyword>
<name>A0ABV8NYB0_9BURK</name>
<dbReference type="CDD" id="cd08440">
    <property type="entry name" value="PBP2_LTTR_like_4"/>
    <property type="match status" value="1"/>
</dbReference>
<dbReference type="EMBL" id="JBHSBV010000004">
    <property type="protein sequence ID" value="MFC4201905.1"/>
    <property type="molecule type" value="Genomic_DNA"/>
</dbReference>
<dbReference type="InterPro" id="IPR050950">
    <property type="entry name" value="HTH-type_LysR_regulators"/>
</dbReference>
<evidence type="ECO:0000259" key="4">
    <source>
        <dbReference type="PROSITE" id="PS50931"/>
    </source>
</evidence>
<evidence type="ECO:0000256" key="1">
    <source>
        <dbReference type="ARBA" id="ARBA00023015"/>
    </source>
</evidence>
<dbReference type="InterPro" id="IPR000847">
    <property type="entry name" value="LysR_HTH_N"/>
</dbReference>
<comment type="caution">
    <text evidence="5">The sequence shown here is derived from an EMBL/GenBank/DDBJ whole genome shotgun (WGS) entry which is preliminary data.</text>
</comment>
<evidence type="ECO:0000256" key="2">
    <source>
        <dbReference type="ARBA" id="ARBA00023125"/>
    </source>
</evidence>
<dbReference type="Pfam" id="PF00126">
    <property type="entry name" value="HTH_1"/>
    <property type="match status" value="1"/>
</dbReference>
<evidence type="ECO:0000256" key="3">
    <source>
        <dbReference type="ARBA" id="ARBA00023163"/>
    </source>
</evidence>
<feature type="domain" description="HTH lysR-type" evidence="4">
    <location>
        <begin position="1"/>
        <end position="60"/>
    </location>
</feature>
<dbReference type="PANTHER" id="PTHR30419:SF8">
    <property type="entry name" value="NITROGEN ASSIMILATION TRANSCRIPTIONAL ACTIVATOR-RELATED"/>
    <property type="match status" value="1"/>
</dbReference>
<evidence type="ECO:0000313" key="5">
    <source>
        <dbReference type="EMBL" id="MFC4201905.1"/>
    </source>
</evidence>
<dbReference type="RefSeq" id="WP_217964832.1">
    <property type="nucleotide sequence ID" value="NZ_JAHTBN010000004.1"/>
</dbReference>
<dbReference type="Proteomes" id="UP001595848">
    <property type="component" value="Unassembled WGS sequence"/>
</dbReference>
<reference evidence="6" key="1">
    <citation type="journal article" date="2019" name="Int. J. Syst. Evol. Microbiol.">
        <title>The Global Catalogue of Microorganisms (GCM) 10K type strain sequencing project: providing services to taxonomists for standard genome sequencing and annotation.</title>
        <authorList>
            <consortium name="The Broad Institute Genomics Platform"/>
            <consortium name="The Broad Institute Genome Sequencing Center for Infectious Disease"/>
            <person name="Wu L."/>
            <person name="Ma J."/>
        </authorList>
    </citation>
    <scope>NUCLEOTIDE SEQUENCE [LARGE SCALE GENOMIC DNA]</scope>
    <source>
        <strain evidence="6">LMG 24813</strain>
    </source>
</reference>
<keyword evidence="1" id="KW-0805">Transcription regulation</keyword>
<accession>A0ABV8NYB0</accession>